<accession>A0ACC2IH42</accession>
<reference evidence="1" key="1">
    <citation type="submission" date="2022-11" db="EMBL/GenBank/DDBJ databases">
        <title>Genome Sequence of Boeremia exigua.</title>
        <authorList>
            <person name="Buettner E."/>
        </authorList>
    </citation>
    <scope>NUCLEOTIDE SEQUENCE</scope>
    <source>
        <strain evidence="1">CU02</strain>
    </source>
</reference>
<keyword evidence="2" id="KW-1185">Reference proteome</keyword>
<name>A0ACC2IH42_9PLEO</name>
<organism evidence="1 2">
    <name type="scientific">Boeremia exigua</name>
    <dbReference type="NCBI Taxonomy" id="749465"/>
    <lineage>
        <taxon>Eukaryota</taxon>
        <taxon>Fungi</taxon>
        <taxon>Dikarya</taxon>
        <taxon>Ascomycota</taxon>
        <taxon>Pezizomycotina</taxon>
        <taxon>Dothideomycetes</taxon>
        <taxon>Pleosporomycetidae</taxon>
        <taxon>Pleosporales</taxon>
        <taxon>Pleosporineae</taxon>
        <taxon>Didymellaceae</taxon>
        <taxon>Boeremia</taxon>
    </lineage>
</organism>
<proteinExistence type="predicted"/>
<sequence length="911" mass="99664">MTDVFQGMRHQFTRTKETIHRPDPDDEPSRQCHDSDPPYLQSARTHATTGEAYEAADSRAARRSEHAEQAGSRSTSQNSTLGHSTVTQPELGTCRASWRDSPDSNAVGKIGTRKSTFEQQDFHPGKECQAQRRFHSPRFTWLSGTIVFLCFVSTALSAVFVVLAIKGQRYGTYIGNRYGSKMGSANAILLTSILAKTVELCFVTSFVAFLGQVISRRASFRGKGQGVSLSEMSMWRWVVQPGTLLTQTEIAKFSGLSVLGFLTLFSTVLSMLYVSAATALVQPIPKESEWQKKDMEGSVRLRAGELDEFYGLCPSPLNNLSLQSGLSDCTQMKTTGRSLYNLATFLDEWERTSNFRNVSISQAERPAWVGLPYAKSTVTPQWINVKNTTEVSKSFQRVVNNVSLAMPHTGILNAVDDPNNDMPQVDDSGNLEPYRLWASVPSPVMNVLCVNLNEDELSPMVHFNRTDGSANDAASAISRRAANPTTTNTTALDELFGWNRGGEEARIGNQPVFSSYPEPFGMTMNHTIDDWGISGVYLLGRGSSTIGVADGNQGHSLCRISVDVSVHCSTLFRVTTFSNSLEARCEEQAEGMAYSDTHGDAVVVHNATNQRSLVTDWFDAMALVSRLGGSDNPHSRKLMMLQLKAQDSDTGELDVGLSPSLPSLAEALAVTAGYSLLSTFQNRPFVPYWNFTQASYHWQTQQFSAILKAPEYASGGANIAAKAWLIVLVPVFVLSALMLIYFILQPGLVTDLSQPPQLFALAINSPPARALAGSCGAGPEGTQYKDKWILHQEGGHLYMVPDASEETLLSDKDAVHRCSGGQDAEDIGYHHNAISEARASDGFLSNMSAALRRLNPIKSRLGINTIGSAEPFRLRAAAGNSISSQSQQEFTGLEPQREEQYTRLASGRNVF</sequence>
<evidence type="ECO:0000313" key="2">
    <source>
        <dbReference type="Proteomes" id="UP001153331"/>
    </source>
</evidence>
<dbReference type="EMBL" id="JAPHNI010000188">
    <property type="protein sequence ID" value="KAJ8114529.1"/>
    <property type="molecule type" value="Genomic_DNA"/>
</dbReference>
<protein>
    <submittedName>
        <fullName evidence="1">Uncharacterized protein</fullName>
    </submittedName>
</protein>
<gene>
    <name evidence="1" type="ORF">OPT61_g3606</name>
</gene>
<evidence type="ECO:0000313" key="1">
    <source>
        <dbReference type="EMBL" id="KAJ8114529.1"/>
    </source>
</evidence>
<dbReference type="Proteomes" id="UP001153331">
    <property type="component" value="Unassembled WGS sequence"/>
</dbReference>
<comment type="caution">
    <text evidence="1">The sequence shown here is derived from an EMBL/GenBank/DDBJ whole genome shotgun (WGS) entry which is preliminary data.</text>
</comment>